<keyword evidence="3" id="KW-1133">Transmembrane helix</keyword>
<feature type="signal peptide" evidence="5">
    <location>
        <begin position="1"/>
        <end position="24"/>
    </location>
</feature>
<evidence type="ECO:0000256" key="4">
    <source>
        <dbReference type="ARBA" id="ARBA00023136"/>
    </source>
</evidence>
<dbReference type="EMBL" id="JBHMBS010000020">
    <property type="protein sequence ID" value="MFB9680089.1"/>
    <property type="molecule type" value="Genomic_DNA"/>
</dbReference>
<dbReference type="InterPro" id="IPR007343">
    <property type="entry name" value="Uncharacterised_pept_Zn_put"/>
</dbReference>
<evidence type="ECO:0000313" key="7">
    <source>
        <dbReference type="Proteomes" id="UP001589610"/>
    </source>
</evidence>
<dbReference type="PANTHER" id="PTHR30168">
    <property type="entry name" value="PUTATIVE MEMBRANE PROTEIN YPFJ"/>
    <property type="match status" value="1"/>
</dbReference>
<evidence type="ECO:0000256" key="1">
    <source>
        <dbReference type="ARBA" id="ARBA00004167"/>
    </source>
</evidence>
<gene>
    <name evidence="6" type="ORF">ACFFRH_31800</name>
</gene>
<reference evidence="6 7" key="1">
    <citation type="submission" date="2024-09" db="EMBL/GenBank/DDBJ databases">
        <authorList>
            <person name="Sun Q."/>
            <person name="Mori K."/>
        </authorList>
    </citation>
    <scope>NUCLEOTIDE SEQUENCE [LARGE SCALE GENOMIC DNA]</scope>
    <source>
        <strain evidence="6 7">JCM 3028</strain>
    </source>
</reference>
<feature type="chain" id="PRO_5046594283" evidence="5">
    <location>
        <begin position="25"/>
        <end position="260"/>
    </location>
</feature>
<name>A0ABV5TLU2_9ACTN</name>
<dbReference type="Pfam" id="PF04228">
    <property type="entry name" value="Zn_peptidase"/>
    <property type="match status" value="1"/>
</dbReference>
<dbReference type="PANTHER" id="PTHR30168:SF0">
    <property type="entry name" value="INNER MEMBRANE PROTEIN"/>
    <property type="match status" value="1"/>
</dbReference>
<evidence type="ECO:0000256" key="3">
    <source>
        <dbReference type="ARBA" id="ARBA00022989"/>
    </source>
</evidence>
<evidence type="ECO:0000313" key="6">
    <source>
        <dbReference type="EMBL" id="MFB9680089.1"/>
    </source>
</evidence>
<dbReference type="Proteomes" id="UP001589610">
    <property type="component" value="Unassembled WGS sequence"/>
</dbReference>
<keyword evidence="5" id="KW-0732">Signal</keyword>
<keyword evidence="7" id="KW-1185">Reference proteome</keyword>
<proteinExistence type="predicted"/>
<comment type="caution">
    <text evidence="6">The sequence shown here is derived from an EMBL/GenBank/DDBJ whole genome shotgun (WGS) entry which is preliminary data.</text>
</comment>
<comment type="subcellular location">
    <subcellularLocation>
        <location evidence="1">Membrane</location>
        <topology evidence="1">Single-pass membrane protein</topology>
    </subcellularLocation>
</comment>
<dbReference type="RefSeq" id="WP_344748030.1">
    <property type="nucleotide sequence ID" value="NZ_BAAAWW010000144.1"/>
</dbReference>
<organism evidence="6 7">
    <name type="scientific">Streptosporangium vulgare</name>
    <dbReference type="NCBI Taxonomy" id="46190"/>
    <lineage>
        <taxon>Bacteria</taxon>
        <taxon>Bacillati</taxon>
        <taxon>Actinomycetota</taxon>
        <taxon>Actinomycetes</taxon>
        <taxon>Streptosporangiales</taxon>
        <taxon>Streptosporangiaceae</taxon>
        <taxon>Streptosporangium</taxon>
    </lineage>
</organism>
<protein>
    <submittedName>
        <fullName evidence="6">Neutral zinc metallopeptidase</fullName>
    </submittedName>
</protein>
<sequence>MRIPLIALLSGVLVSTLLAGTAGAAVTTGPLAPVPTGKAALTANPIYKTGKLEPDACPEQPVYNDDLESAEAYLSFALDCLNEGWKYQFSKAKLPFSKPTFVVTSRLGVPTGCGKFPKGAQAVYCSLNKKITFYLSKGILSQATELFLLQTLAHEYGHHVQQLSGILPTVFKRKYKNDRAYLADLRRVELQAECLSGAFIGSIWRSLGRRESDFRYVLSAAYSTATHGTAKNIAYWVTRGFKQETPGSCDTFSAPKSRVA</sequence>
<keyword evidence="4" id="KW-0472">Membrane</keyword>
<evidence type="ECO:0000256" key="5">
    <source>
        <dbReference type="SAM" id="SignalP"/>
    </source>
</evidence>
<keyword evidence="2" id="KW-0812">Transmembrane</keyword>
<evidence type="ECO:0000256" key="2">
    <source>
        <dbReference type="ARBA" id="ARBA00022692"/>
    </source>
</evidence>
<accession>A0ABV5TLU2</accession>